<reference evidence="1 2" key="1">
    <citation type="submission" date="2018-11" db="EMBL/GenBank/DDBJ databases">
        <title>Proposal to divide the Flavobacteriaceae and reorganize its genera based on Amino Acid Identity values calculated from whole genome sequences.</title>
        <authorList>
            <person name="Nicholson A.C."/>
            <person name="Gulvik C.A."/>
            <person name="Whitney A.M."/>
            <person name="Humrighouse B.W."/>
            <person name="Bell M."/>
            <person name="Holmes B."/>
            <person name="Steigerwalt A."/>
            <person name="Villarma A."/>
            <person name="Sheth M."/>
            <person name="Batra D."/>
            <person name="Pryor J."/>
            <person name="Bernardet J.-F."/>
            <person name="Hugo C."/>
            <person name="Kampfer P."/>
            <person name="Newman J."/>
            <person name="Mcquiston J.R."/>
        </authorList>
    </citation>
    <scope>NUCLEOTIDE SEQUENCE [LARGE SCALE GENOMIC DNA]</scope>
    <source>
        <strain evidence="1 2">G0235</strain>
    </source>
</reference>
<dbReference type="Proteomes" id="UP000281899">
    <property type="component" value="Unassembled WGS sequence"/>
</dbReference>
<evidence type="ECO:0000313" key="2">
    <source>
        <dbReference type="Proteomes" id="UP000281899"/>
    </source>
</evidence>
<keyword evidence="1" id="KW-0808">Transferase</keyword>
<protein>
    <submittedName>
        <fullName evidence="1">Glycosyl transferase family 1</fullName>
    </submittedName>
</protein>
<evidence type="ECO:0000313" key="1">
    <source>
        <dbReference type="EMBL" id="ROH90521.1"/>
    </source>
</evidence>
<dbReference type="Gene3D" id="3.40.50.2000">
    <property type="entry name" value="Glycogen Phosphorylase B"/>
    <property type="match status" value="2"/>
</dbReference>
<sequence>MEQKKILIITYYWPPAGGPGVQRWLKFAKYLPDFGWKPIIYTPENPSYPLLDETLMKDVPENIEMVRTKIWEPYQLAEKLNKSNKKFKAGQFDVGKNQSWKSKLSIWVRGNFFIPDARVFWVKPSVTFLEKYLKENKIDTIVTSGPPHSLHLIGLGLKNKMPDLKWVADFRDPWTEISYYKHLKLTKSSDKKHRQLESAVFKNADITLATSYTDAENFRKAGANAFCITNGYDESDSSKKAGENKNSQIEKAFTLSYIGVLEQLRNPENLWKALDELVKENAEFAADFKLKFVGRIDDKILHSIENSSLKNHILNLGYLSHGKAVEEMQNSNLLLITNFPNESSRGIIPGKIFEYLASGKQILSFGPDKADVSKILEETQAGKHFSYKDTENIKKFILEKYELWKNDSLIENTQHIEQFSRKNLTQQLTEVLK</sequence>
<dbReference type="RefSeq" id="WP_123279399.1">
    <property type="nucleotide sequence ID" value="NZ_JALRGU010000568.1"/>
</dbReference>
<dbReference type="GO" id="GO:0016740">
    <property type="term" value="F:transferase activity"/>
    <property type="evidence" value="ECO:0007669"/>
    <property type="project" value="UniProtKB-KW"/>
</dbReference>
<comment type="caution">
    <text evidence="1">The sequence shown here is derived from an EMBL/GenBank/DDBJ whole genome shotgun (WGS) entry which is preliminary data.</text>
</comment>
<dbReference type="GeneID" id="301714540"/>
<accession>A0ABX9X6J3</accession>
<dbReference type="EMBL" id="RJTW01000007">
    <property type="protein sequence ID" value="ROH90521.1"/>
    <property type="molecule type" value="Genomic_DNA"/>
</dbReference>
<organism evidence="1 2">
    <name type="scientific">Chryseobacterium cucumeris</name>
    <dbReference type="NCBI Taxonomy" id="1813611"/>
    <lineage>
        <taxon>Bacteria</taxon>
        <taxon>Pseudomonadati</taxon>
        <taxon>Bacteroidota</taxon>
        <taxon>Flavobacteriia</taxon>
        <taxon>Flavobacteriales</taxon>
        <taxon>Weeksellaceae</taxon>
        <taxon>Chryseobacterium group</taxon>
        <taxon>Chryseobacterium</taxon>
    </lineage>
</organism>
<gene>
    <name evidence="1" type="ORF">EGI15_17840</name>
</gene>
<dbReference type="SUPFAM" id="SSF53756">
    <property type="entry name" value="UDP-Glycosyltransferase/glycogen phosphorylase"/>
    <property type="match status" value="1"/>
</dbReference>
<name>A0ABX9X6J3_9FLAO</name>
<keyword evidence="2" id="KW-1185">Reference proteome</keyword>
<proteinExistence type="predicted"/>